<organism evidence="2 3">
    <name type="scientific">Aliishimia ponticola</name>
    <dbReference type="NCBI Taxonomy" id="2499833"/>
    <lineage>
        <taxon>Bacteria</taxon>
        <taxon>Pseudomonadati</taxon>
        <taxon>Pseudomonadota</taxon>
        <taxon>Alphaproteobacteria</taxon>
        <taxon>Rhodobacterales</taxon>
        <taxon>Paracoccaceae</taxon>
        <taxon>Aliishimia</taxon>
    </lineage>
</organism>
<reference evidence="2 3" key="1">
    <citation type="submission" date="2019-04" db="EMBL/GenBank/DDBJ databases">
        <title>Shimia ponticola sp. nov., isolated from seawater.</title>
        <authorList>
            <person name="Kim Y.-O."/>
            <person name="Yoon J.-H."/>
        </authorList>
    </citation>
    <scope>NUCLEOTIDE SEQUENCE [LARGE SCALE GENOMIC DNA]</scope>
    <source>
        <strain evidence="2 3">MYP11</strain>
    </source>
</reference>
<feature type="signal peptide" evidence="1">
    <location>
        <begin position="1"/>
        <end position="19"/>
    </location>
</feature>
<keyword evidence="1" id="KW-0732">Signal</keyword>
<accession>A0A4V3XKV5</accession>
<name>A0A4V3XKV5_9RHOB</name>
<protein>
    <submittedName>
        <fullName evidence="2">Uncharacterized protein</fullName>
    </submittedName>
</protein>
<comment type="caution">
    <text evidence="2">The sequence shown here is derived from an EMBL/GenBank/DDBJ whole genome shotgun (WGS) entry which is preliminary data.</text>
</comment>
<dbReference type="EMBL" id="SRKY01000001">
    <property type="protein sequence ID" value="THH38483.1"/>
    <property type="molecule type" value="Genomic_DNA"/>
</dbReference>
<gene>
    <name evidence="2" type="ORF">E4Z66_02625</name>
</gene>
<keyword evidence="3" id="KW-1185">Reference proteome</keyword>
<evidence type="ECO:0000313" key="3">
    <source>
        <dbReference type="Proteomes" id="UP000306602"/>
    </source>
</evidence>
<evidence type="ECO:0000256" key="1">
    <source>
        <dbReference type="SAM" id="SignalP"/>
    </source>
</evidence>
<evidence type="ECO:0000313" key="2">
    <source>
        <dbReference type="EMBL" id="THH38483.1"/>
    </source>
</evidence>
<dbReference type="RefSeq" id="WP_136461376.1">
    <property type="nucleotide sequence ID" value="NZ_SRKY01000001.1"/>
</dbReference>
<proteinExistence type="predicted"/>
<dbReference type="OrthoDB" id="195732at2"/>
<feature type="chain" id="PRO_5020420413" evidence="1">
    <location>
        <begin position="20"/>
        <end position="189"/>
    </location>
</feature>
<dbReference type="AlphaFoldDB" id="A0A4V3XKV5"/>
<dbReference type="Proteomes" id="UP000306602">
    <property type="component" value="Unassembled WGS sequence"/>
</dbReference>
<sequence length="189" mass="19897">MPTVRLTAIASLLALPVIASDPSAAMTEYVRQSVMTWMSNPEIVNAVVARNVATSGLSDEEVVALDNQWRAEIGAPSSPLIDMIMGSAASDAIRSQVENTDGMITEVFVMDARGLNVAASGVTSDFWQGDEAKFQETHGVGAGAIHVDEISFDESTQTYQGEVSFTLIDPATGAPIGAVTVGLNVEAFF</sequence>